<sequence>MEQTATSPKKMKRVSKKKKDVASMSQDPEPVTETEDQGQQVEEGVPDVPAQVNVPTGTASMPMPSNLDPATQTFMLRMLETMDRMSDRMTALAEKSKGTSSARIRATHKPKPMTPFTGKGKGPKVKEFLMELDMYFLITKTVEEEKTWVAGTYLKEDALVWCTTFEGGNPEWRTMTWEEWKENMTFRFTIEYHEMMERGELNWLKQTGSVISYVREFASRLERVERLGIGDGESAVVRSPEVREGKPQFDNKKKGLKRKWEGNSTRGESSSNPVGKLNQRPKPKSWVPREDVAKRNCFKCGKAGHISKNCPNKTKVSEETGISDLLNGGLEVTMRVNKQSDGLLFLKGKLINTGVSFLVDTGATHSFISPEVLRRAGLSATKVERPITVKGKRRGVKVHRVSRKRDSAGLNLMRAKDTNFNDEILSVIRWTDLADGPNGGVASVEASRSQSGLREILN</sequence>
<dbReference type="SUPFAM" id="SSF57756">
    <property type="entry name" value="Retrovirus zinc finger-like domains"/>
    <property type="match status" value="1"/>
</dbReference>
<dbReference type="SMART" id="SM00343">
    <property type="entry name" value="ZnF_C2HC"/>
    <property type="match status" value="1"/>
</dbReference>
<dbReference type="InterPro" id="IPR021109">
    <property type="entry name" value="Peptidase_aspartic_dom_sf"/>
</dbReference>
<name>A0ABD3G934_9MARC</name>
<evidence type="ECO:0000313" key="4">
    <source>
        <dbReference type="EMBL" id="KAL3675136.1"/>
    </source>
</evidence>
<evidence type="ECO:0000313" key="5">
    <source>
        <dbReference type="Proteomes" id="UP001633002"/>
    </source>
</evidence>
<proteinExistence type="predicted"/>
<dbReference type="EMBL" id="JBJQOH010000008">
    <property type="protein sequence ID" value="KAL3675136.1"/>
    <property type="molecule type" value="Genomic_DNA"/>
</dbReference>
<dbReference type="CDD" id="cd00303">
    <property type="entry name" value="retropepsin_like"/>
    <property type="match status" value="1"/>
</dbReference>
<dbReference type="Pfam" id="PF00098">
    <property type="entry name" value="zf-CCHC"/>
    <property type="match status" value="1"/>
</dbReference>
<dbReference type="AlphaFoldDB" id="A0ABD3G934"/>
<dbReference type="InterPro" id="IPR045358">
    <property type="entry name" value="Ty3_capsid"/>
</dbReference>
<gene>
    <name evidence="4" type="ORF">R1sor_025084</name>
</gene>
<evidence type="ECO:0000256" key="1">
    <source>
        <dbReference type="PROSITE-ProRule" id="PRU00047"/>
    </source>
</evidence>
<keyword evidence="1" id="KW-0479">Metal-binding</keyword>
<feature type="region of interest" description="Disordered" evidence="2">
    <location>
        <begin position="93"/>
        <end position="120"/>
    </location>
</feature>
<protein>
    <recommendedName>
        <fullName evidence="3">CCHC-type domain-containing protein</fullName>
    </recommendedName>
</protein>
<dbReference type="SUPFAM" id="SSF50630">
    <property type="entry name" value="Acid proteases"/>
    <property type="match status" value="1"/>
</dbReference>
<keyword evidence="1" id="KW-0862">Zinc</keyword>
<dbReference type="InterPro" id="IPR032567">
    <property type="entry name" value="RTL1-rel"/>
</dbReference>
<dbReference type="PANTHER" id="PTHR15503:SF22">
    <property type="entry name" value="TRANSPOSON TY3-I GAG POLYPROTEIN"/>
    <property type="match status" value="1"/>
</dbReference>
<dbReference type="PROSITE" id="PS00141">
    <property type="entry name" value="ASP_PROTEASE"/>
    <property type="match status" value="1"/>
</dbReference>
<feature type="region of interest" description="Disordered" evidence="2">
    <location>
        <begin position="238"/>
        <end position="289"/>
    </location>
</feature>
<dbReference type="GO" id="GO:0008270">
    <property type="term" value="F:zinc ion binding"/>
    <property type="evidence" value="ECO:0007669"/>
    <property type="project" value="UniProtKB-KW"/>
</dbReference>
<dbReference type="Gene3D" id="4.10.60.10">
    <property type="entry name" value="Zinc finger, CCHC-type"/>
    <property type="match status" value="1"/>
</dbReference>
<evidence type="ECO:0000256" key="2">
    <source>
        <dbReference type="SAM" id="MobiDB-lite"/>
    </source>
</evidence>
<feature type="region of interest" description="Disordered" evidence="2">
    <location>
        <begin position="439"/>
        <end position="458"/>
    </location>
</feature>
<dbReference type="Pfam" id="PF13650">
    <property type="entry name" value="Asp_protease_2"/>
    <property type="match status" value="1"/>
</dbReference>
<comment type="caution">
    <text evidence="4">The sequence shown here is derived from an EMBL/GenBank/DDBJ whole genome shotgun (WGS) entry which is preliminary data.</text>
</comment>
<dbReference type="Proteomes" id="UP001633002">
    <property type="component" value="Unassembled WGS sequence"/>
</dbReference>
<dbReference type="PANTHER" id="PTHR15503">
    <property type="entry name" value="LDOC1 RELATED"/>
    <property type="match status" value="1"/>
</dbReference>
<keyword evidence="1" id="KW-0863">Zinc-finger</keyword>
<dbReference type="Gene3D" id="2.40.70.10">
    <property type="entry name" value="Acid Proteases"/>
    <property type="match status" value="1"/>
</dbReference>
<keyword evidence="5" id="KW-1185">Reference proteome</keyword>
<feature type="compositionally biased region" description="Basic and acidic residues" evidence="2">
    <location>
        <begin position="240"/>
        <end position="261"/>
    </location>
</feature>
<reference evidence="4 5" key="1">
    <citation type="submission" date="2024-09" db="EMBL/GenBank/DDBJ databases">
        <title>Chromosome-scale assembly of Riccia sorocarpa.</title>
        <authorList>
            <person name="Paukszto L."/>
        </authorList>
    </citation>
    <scope>NUCLEOTIDE SEQUENCE [LARGE SCALE GENOMIC DNA]</scope>
    <source>
        <strain evidence="4">LP-2024</strain>
        <tissue evidence="4">Aerial parts of the thallus</tissue>
    </source>
</reference>
<dbReference type="Pfam" id="PF19259">
    <property type="entry name" value="Ty3_capsid"/>
    <property type="match status" value="1"/>
</dbReference>
<dbReference type="PROSITE" id="PS50158">
    <property type="entry name" value="ZF_CCHC"/>
    <property type="match status" value="1"/>
</dbReference>
<feature type="compositionally biased region" description="Basic residues" evidence="2">
    <location>
        <begin position="9"/>
        <end position="19"/>
    </location>
</feature>
<accession>A0ABD3G934</accession>
<dbReference type="InterPro" id="IPR001878">
    <property type="entry name" value="Znf_CCHC"/>
</dbReference>
<feature type="domain" description="CCHC-type" evidence="3">
    <location>
        <begin position="297"/>
        <end position="312"/>
    </location>
</feature>
<evidence type="ECO:0000259" key="3">
    <source>
        <dbReference type="PROSITE" id="PS50158"/>
    </source>
</evidence>
<organism evidence="4 5">
    <name type="scientific">Riccia sorocarpa</name>
    <dbReference type="NCBI Taxonomy" id="122646"/>
    <lineage>
        <taxon>Eukaryota</taxon>
        <taxon>Viridiplantae</taxon>
        <taxon>Streptophyta</taxon>
        <taxon>Embryophyta</taxon>
        <taxon>Marchantiophyta</taxon>
        <taxon>Marchantiopsida</taxon>
        <taxon>Marchantiidae</taxon>
        <taxon>Marchantiales</taxon>
        <taxon>Ricciaceae</taxon>
        <taxon>Riccia</taxon>
    </lineage>
</organism>
<feature type="compositionally biased region" description="Polar residues" evidence="2">
    <location>
        <begin position="262"/>
        <end position="273"/>
    </location>
</feature>
<feature type="region of interest" description="Disordered" evidence="2">
    <location>
        <begin position="1"/>
        <end position="67"/>
    </location>
</feature>
<dbReference type="InterPro" id="IPR036875">
    <property type="entry name" value="Znf_CCHC_sf"/>
</dbReference>
<dbReference type="InterPro" id="IPR001969">
    <property type="entry name" value="Aspartic_peptidase_AS"/>
</dbReference>